<comment type="caution">
    <text evidence="2">The sequence shown here is derived from an EMBL/GenBank/DDBJ whole genome shotgun (WGS) entry which is preliminary data.</text>
</comment>
<keyword evidence="3" id="KW-1185">Reference proteome</keyword>
<feature type="region of interest" description="Disordered" evidence="1">
    <location>
        <begin position="125"/>
        <end position="214"/>
    </location>
</feature>
<sequence length="343" mass="38377">MSTTLAKERLRDLFSETLLTLCRSNMITDMFPNFRVEALIGLTLHTTNKEDDVILININQDIKSGKAKHKQTPTRSKGPYSLLSGMPADYSYMHPVTDAGVPEGFYTQNVSVTDPSGGERIVKVEQCEPCDLSTPPRGTPKSNKEKKSIDKVVEELSEKKEGNDKSEEATPTKNDCSSDTSSEKPTPAKARSSKRKAMPMKNMKTDQEQTQEESSTNVYAAFNSTPVFPGHDFNDNTIDKLNGPAGRPMTPTHQEPMEHDVEYSPENMQFLATYGTGNQQVYPNSELLNSDSSPEDIERFRKMSPGKVSIVSLDTKLKTTHLLKSWYRNFKKNNFFALQGFIA</sequence>
<evidence type="ECO:0000313" key="3">
    <source>
        <dbReference type="Proteomes" id="UP000549394"/>
    </source>
</evidence>
<evidence type="ECO:0000313" key="2">
    <source>
        <dbReference type="EMBL" id="CAD5116418.1"/>
    </source>
</evidence>
<feature type="compositionally biased region" description="Basic and acidic residues" evidence="1">
    <location>
        <begin position="142"/>
        <end position="170"/>
    </location>
</feature>
<evidence type="ECO:0000256" key="1">
    <source>
        <dbReference type="SAM" id="MobiDB-lite"/>
    </source>
</evidence>
<organism evidence="2 3">
    <name type="scientific">Dimorphilus gyrociliatus</name>
    <dbReference type="NCBI Taxonomy" id="2664684"/>
    <lineage>
        <taxon>Eukaryota</taxon>
        <taxon>Metazoa</taxon>
        <taxon>Spiralia</taxon>
        <taxon>Lophotrochozoa</taxon>
        <taxon>Annelida</taxon>
        <taxon>Polychaeta</taxon>
        <taxon>Polychaeta incertae sedis</taxon>
        <taxon>Dinophilidae</taxon>
        <taxon>Dimorphilus</taxon>
    </lineage>
</organism>
<protein>
    <submittedName>
        <fullName evidence="2">DgyrCDS5307</fullName>
    </submittedName>
</protein>
<feature type="compositionally biased region" description="Polar residues" evidence="1">
    <location>
        <begin position="171"/>
        <end position="184"/>
    </location>
</feature>
<accession>A0A7I8VM74</accession>
<name>A0A7I8VM74_9ANNE</name>
<dbReference type="Proteomes" id="UP000549394">
    <property type="component" value="Unassembled WGS sequence"/>
</dbReference>
<reference evidence="2 3" key="1">
    <citation type="submission" date="2020-08" db="EMBL/GenBank/DDBJ databases">
        <authorList>
            <person name="Hejnol A."/>
        </authorList>
    </citation>
    <scope>NUCLEOTIDE SEQUENCE [LARGE SCALE GENOMIC DNA]</scope>
</reference>
<dbReference type="EMBL" id="CAJFCJ010000006">
    <property type="protein sequence ID" value="CAD5116418.1"/>
    <property type="molecule type" value="Genomic_DNA"/>
</dbReference>
<dbReference type="AlphaFoldDB" id="A0A7I8VM74"/>
<gene>
    <name evidence="2" type="ORF">DGYR_LOCUS5055</name>
</gene>
<proteinExistence type="predicted"/>